<accession>A0A6B9VAG8</accession>
<name>A0A6B9VAG8_ARAHY</name>
<evidence type="ECO:0000256" key="1">
    <source>
        <dbReference type="SAM" id="Phobius"/>
    </source>
</evidence>
<evidence type="ECO:0000313" key="3">
    <source>
        <dbReference type="Proteomes" id="UP000464620"/>
    </source>
</evidence>
<keyword evidence="1" id="KW-0472">Membrane</keyword>
<reference evidence="2 3" key="1">
    <citation type="submission" date="2020-01" db="EMBL/GenBank/DDBJ databases">
        <title>Genome sequence of Arachis hypogaea, cultivar Shitouqi.</title>
        <authorList>
            <person name="Zhuang W."/>
            <person name="Chen H."/>
            <person name="Varshney R."/>
            <person name="Wang D."/>
            <person name="Ming R."/>
        </authorList>
    </citation>
    <scope>NUCLEOTIDE SEQUENCE [LARGE SCALE GENOMIC DNA]</scope>
    <source>
        <tissue evidence="2">Young leaf</tissue>
    </source>
</reference>
<keyword evidence="1" id="KW-1133">Transmembrane helix</keyword>
<protein>
    <submittedName>
        <fullName evidence="2">Uncharacterized protein</fullName>
    </submittedName>
</protein>
<organism evidence="2 3">
    <name type="scientific">Arachis hypogaea</name>
    <name type="common">Peanut</name>
    <dbReference type="NCBI Taxonomy" id="3818"/>
    <lineage>
        <taxon>Eukaryota</taxon>
        <taxon>Viridiplantae</taxon>
        <taxon>Streptophyta</taxon>
        <taxon>Embryophyta</taxon>
        <taxon>Tracheophyta</taxon>
        <taxon>Spermatophyta</taxon>
        <taxon>Magnoliopsida</taxon>
        <taxon>eudicotyledons</taxon>
        <taxon>Gunneridae</taxon>
        <taxon>Pentapetalae</taxon>
        <taxon>rosids</taxon>
        <taxon>fabids</taxon>
        <taxon>Fabales</taxon>
        <taxon>Fabaceae</taxon>
        <taxon>Papilionoideae</taxon>
        <taxon>50 kb inversion clade</taxon>
        <taxon>dalbergioids sensu lato</taxon>
        <taxon>Dalbergieae</taxon>
        <taxon>Pterocarpus clade</taxon>
        <taxon>Arachis</taxon>
    </lineage>
</organism>
<sequence length="173" mass="19366">MVHLPGKSSALGKSFGQELWFPFLPMCCTWFLVTREQSSLQELESSLQELESSWQELYLSLRSLVQVLGGALVELISLAQEKPPKSCFLERWPPSSWSWVQVLVSALVSFSSLIFFGACPKKLFGKSFKVLWQELGSWFLLPCVLDKALGKSFKALGKSLASDSLKESSPQEL</sequence>
<keyword evidence="1" id="KW-0812">Transmembrane</keyword>
<dbReference type="Proteomes" id="UP000464620">
    <property type="component" value="Chromosome B09"/>
</dbReference>
<gene>
    <name evidence="2" type="ORF">DS421_19g657680</name>
</gene>
<dbReference type="AlphaFoldDB" id="A0A6B9VAG8"/>
<proteinExistence type="predicted"/>
<evidence type="ECO:0000313" key="2">
    <source>
        <dbReference type="EMBL" id="QHN77995.1"/>
    </source>
</evidence>
<feature type="transmembrane region" description="Helical" evidence="1">
    <location>
        <begin position="99"/>
        <end position="119"/>
    </location>
</feature>
<dbReference type="EMBL" id="CP031001">
    <property type="protein sequence ID" value="QHN77995.1"/>
    <property type="molecule type" value="Genomic_DNA"/>
</dbReference>